<reference evidence="2 3" key="1">
    <citation type="journal article" date="2023" name="Sci. Data">
        <title>Genome assembly of the Korean intertidal mud-creeper Batillaria attramentaria.</title>
        <authorList>
            <person name="Patra A.K."/>
            <person name="Ho P.T."/>
            <person name="Jun S."/>
            <person name="Lee S.J."/>
            <person name="Kim Y."/>
            <person name="Won Y.J."/>
        </authorList>
    </citation>
    <scope>NUCLEOTIDE SEQUENCE [LARGE SCALE GENOMIC DNA]</scope>
    <source>
        <strain evidence="2">Wonlab-2016</strain>
    </source>
</reference>
<feature type="non-terminal residue" evidence="2">
    <location>
        <position position="81"/>
    </location>
</feature>
<organism evidence="2 3">
    <name type="scientific">Batillaria attramentaria</name>
    <dbReference type="NCBI Taxonomy" id="370345"/>
    <lineage>
        <taxon>Eukaryota</taxon>
        <taxon>Metazoa</taxon>
        <taxon>Spiralia</taxon>
        <taxon>Lophotrochozoa</taxon>
        <taxon>Mollusca</taxon>
        <taxon>Gastropoda</taxon>
        <taxon>Caenogastropoda</taxon>
        <taxon>Sorbeoconcha</taxon>
        <taxon>Cerithioidea</taxon>
        <taxon>Batillariidae</taxon>
        <taxon>Batillaria</taxon>
    </lineage>
</organism>
<dbReference type="EMBL" id="JACVVK020000832">
    <property type="protein sequence ID" value="KAK7442443.1"/>
    <property type="molecule type" value="Genomic_DNA"/>
</dbReference>
<feature type="compositionally biased region" description="Basic and acidic residues" evidence="1">
    <location>
        <begin position="1"/>
        <end position="25"/>
    </location>
</feature>
<feature type="non-terminal residue" evidence="2">
    <location>
        <position position="1"/>
    </location>
</feature>
<evidence type="ECO:0000313" key="3">
    <source>
        <dbReference type="Proteomes" id="UP001519460"/>
    </source>
</evidence>
<protein>
    <submittedName>
        <fullName evidence="2">Uncharacterized protein</fullName>
    </submittedName>
</protein>
<sequence length="81" mass="8836">LAGRSRDPSPLLRAHDVTRPREVVPRAKSRLLDTPSTPGRGARCDLGGNRDISYIIGGGGAENRHTEYRLRSSRACPDPET</sequence>
<keyword evidence="3" id="KW-1185">Reference proteome</keyword>
<dbReference type="Proteomes" id="UP001519460">
    <property type="component" value="Unassembled WGS sequence"/>
</dbReference>
<gene>
    <name evidence="2" type="ORF">BaRGS_00040518</name>
</gene>
<accession>A0ABD0IZW7</accession>
<dbReference type="AlphaFoldDB" id="A0ABD0IZW7"/>
<evidence type="ECO:0000256" key="1">
    <source>
        <dbReference type="SAM" id="MobiDB-lite"/>
    </source>
</evidence>
<evidence type="ECO:0000313" key="2">
    <source>
        <dbReference type="EMBL" id="KAK7442443.1"/>
    </source>
</evidence>
<proteinExistence type="predicted"/>
<comment type="caution">
    <text evidence="2">The sequence shown here is derived from an EMBL/GenBank/DDBJ whole genome shotgun (WGS) entry which is preliminary data.</text>
</comment>
<feature type="region of interest" description="Disordered" evidence="1">
    <location>
        <begin position="1"/>
        <end position="48"/>
    </location>
</feature>
<name>A0ABD0IZW7_9CAEN</name>